<sequence>MILYIFKGAFMNSKISSPLARLFLLYQARDWHGARSLLCDSAIMCWHSSGECFSGGDAIIHVNAVYPEGWRITLLEDNLLTDARIHVIAAVDHHEQRFLVNSFATLTDDNRIVRLDEYWATCEEPQRWRVVLPGWSRLIG</sequence>
<organism evidence="1 2">
    <name type="scientific">Aquitalea palustris</name>
    <dbReference type="NCBI Taxonomy" id="2480983"/>
    <lineage>
        <taxon>Bacteria</taxon>
        <taxon>Pseudomonadati</taxon>
        <taxon>Pseudomonadota</taxon>
        <taxon>Betaproteobacteria</taxon>
        <taxon>Neisseriales</taxon>
        <taxon>Chromobacteriaceae</taxon>
        <taxon>Aquitalea</taxon>
    </lineage>
</organism>
<reference evidence="1 2" key="1">
    <citation type="submission" date="2018-10" db="EMBL/GenBank/DDBJ databases">
        <title>Draft genome sequence of Aquitalea MWU14-2217 isolated from a wild cranberry bog in Provincetown, Massachusetts.</title>
        <authorList>
            <person name="Ebadzadsahrai G."/>
            <person name="Soby S."/>
        </authorList>
    </citation>
    <scope>NUCLEOTIDE SEQUENCE [LARGE SCALE GENOMIC DNA]</scope>
    <source>
        <strain evidence="1 2">MWU14-2217</strain>
    </source>
</reference>
<name>A0A454JID9_9NEIS</name>
<dbReference type="SUPFAM" id="SSF54427">
    <property type="entry name" value="NTF2-like"/>
    <property type="match status" value="1"/>
</dbReference>
<dbReference type="AlphaFoldDB" id="A0A454JID9"/>
<proteinExistence type="predicted"/>
<dbReference type="EMBL" id="RFAR01000040">
    <property type="protein sequence ID" value="RMC97829.1"/>
    <property type="molecule type" value="Genomic_DNA"/>
</dbReference>
<dbReference type="Proteomes" id="UP000274139">
    <property type="component" value="Unassembled WGS sequence"/>
</dbReference>
<gene>
    <name evidence="1" type="ORF">EAY64_10170</name>
</gene>
<dbReference type="Gene3D" id="3.10.450.50">
    <property type="match status" value="1"/>
</dbReference>
<protein>
    <submittedName>
        <fullName evidence="1">Nuclear transport factor 2 family protein</fullName>
    </submittedName>
</protein>
<accession>A0A454JID9</accession>
<comment type="caution">
    <text evidence="1">The sequence shown here is derived from an EMBL/GenBank/DDBJ whole genome shotgun (WGS) entry which is preliminary data.</text>
</comment>
<evidence type="ECO:0000313" key="2">
    <source>
        <dbReference type="Proteomes" id="UP000274139"/>
    </source>
</evidence>
<keyword evidence="2" id="KW-1185">Reference proteome</keyword>
<dbReference type="InterPro" id="IPR032710">
    <property type="entry name" value="NTF2-like_dom_sf"/>
</dbReference>
<evidence type="ECO:0000313" key="1">
    <source>
        <dbReference type="EMBL" id="RMC97829.1"/>
    </source>
</evidence>